<keyword evidence="3" id="KW-1185">Reference proteome</keyword>
<organism evidence="1 3">
    <name type="scientific">Parelaphostrongylus tenuis</name>
    <name type="common">Meningeal worm</name>
    <dbReference type="NCBI Taxonomy" id="148309"/>
    <lineage>
        <taxon>Eukaryota</taxon>
        <taxon>Metazoa</taxon>
        <taxon>Ecdysozoa</taxon>
        <taxon>Nematoda</taxon>
        <taxon>Chromadorea</taxon>
        <taxon>Rhabditida</taxon>
        <taxon>Rhabditina</taxon>
        <taxon>Rhabditomorpha</taxon>
        <taxon>Strongyloidea</taxon>
        <taxon>Metastrongylidae</taxon>
        <taxon>Parelaphostrongylus</taxon>
    </lineage>
</organism>
<evidence type="ECO:0000313" key="2">
    <source>
        <dbReference type="EMBL" id="KAJ1363085.1"/>
    </source>
</evidence>
<protein>
    <submittedName>
        <fullName evidence="1">Uncharacterized protein</fullName>
    </submittedName>
</protein>
<comment type="caution">
    <text evidence="1">The sequence shown here is derived from an EMBL/GenBank/DDBJ whole genome shotgun (WGS) entry which is preliminary data.</text>
</comment>
<evidence type="ECO:0000313" key="3">
    <source>
        <dbReference type="Proteomes" id="UP001196413"/>
    </source>
</evidence>
<name>A0AAD5QLU9_PARTN</name>
<gene>
    <name evidence="1" type="ORF">KIN20_010439</name>
    <name evidence="2" type="ORF">KIN20_022852</name>
</gene>
<dbReference type="Proteomes" id="UP001196413">
    <property type="component" value="Unassembled WGS sequence"/>
</dbReference>
<dbReference type="AlphaFoldDB" id="A0AAD5QLU9"/>
<dbReference type="EMBL" id="JAHQIW010001827">
    <property type="protein sequence ID" value="KAJ1353740.1"/>
    <property type="molecule type" value="Genomic_DNA"/>
</dbReference>
<evidence type="ECO:0000313" key="1">
    <source>
        <dbReference type="EMBL" id="KAJ1353740.1"/>
    </source>
</evidence>
<reference evidence="1" key="1">
    <citation type="submission" date="2021-06" db="EMBL/GenBank/DDBJ databases">
        <title>Parelaphostrongylus tenuis whole genome reference sequence.</title>
        <authorList>
            <person name="Garwood T.J."/>
            <person name="Larsen P.A."/>
            <person name="Fountain-Jones N.M."/>
            <person name="Garbe J.R."/>
            <person name="Macchietto M.G."/>
            <person name="Kania S.A."/>
            <person name="Gerhold R.W."/>
            <person name="Richards J.E."/>
            <person name="Wolf T.M."/>
        </authorList>
    </citation>
    <scope>NUCLEOTIDE SEQUENCE</scope>
    <source>
        <strain evidence="1">MNPRO001-30</strain>
        <tissue evidence="1">Meninges</tissue>
    </source>
</reference>
<dbReference type="EMBL" id="JAHQIW010004609">
    <property type="protein sequence ID" value="KAJ1363085.1"/>
    <property type="molecule type" value="Genomic_DNA"/>
</dbReference>
<proteinExistence type="predicted"/>
<accession>A0AAD5QLU9</accession>
<sequence>MARCVERTELRRAHRKVEIAGERSDRIRSSEQCLQNKDPNLTVRVKFRDRHEATNCIRQSPPSTITNRRYMYFISTMWHRSL</sequence>